<dbReference type="EMBL" id="JAAGWY010000002">
    <property type="protein sequence ID" value="NEN06245.1"/>
    <property type="molecule type" value="Genomic_DNA"/>
</dbReference>
<name>A0A6L9XYB9_9MICO</name>
<dbReference type="SUPFAM" id="SSF53850">
    <property type="entry name" value="Periplasmic binding protein-like II"/>
    <property type="match status" value="1"/>
</dbReference>
<dbReference type="AlphaFoldDB" id="A0A6L9XYB9"/>
<organism evidence="2 3">
    <name type="scientific">Leifsonia tongyongensis</name>
    <dbReference type="NCBI Taxonomy" id="1268043"/>
    <lineage>
        <taxon>Bacteria</taxon>
        <taxon>Bacillati</taxon>
        <taxon>Actinomycetota</taxon>
        <taxon>Actinomycetes</taxon>
        <taxon>Micrococcales</taxon>
        <taxon>Microbacteriaceae</taxon>
        <taxon>Leifsonia</taxon>
    </lineage>
</organism>
<evidence type="ECO:0000313" key="3">
    <source>
        <dbReference type="Proteomes" id="UP000474967"/>
    </source>
</evidence>
<dbReference type="Proteomes" id="UP000474967">
    <property type="component" value="Unassembled WGS sequence"/>
</dbReference>
<evidence type="ECO:0000256" key="1">
    <source>
        <dbReference type="SAM" id="SignalP"/>
    </source>
</evidence>
<feature type="chain" id="PRO_5039356060" evidence="1">
    <location>
        <begin position="24"/>
        <end position="433"/>
    </location>
</feature>
<dbReference type="RefSeq" id="WP_163289683.1">
    <property type="nucleotide sequence ID" value="NZ_JAAGWY010000002.1"/>
</dbReference>
<dbReference type="InterPro" id="IPR006059">
    <property type="entry name" value="SBP"/>
</dbReference>
<sequence length="433" mass="46187">MTRHPKRWLAGTAMAIAATVALAGCVSTGGTAAAGGTGKDASGPIVFQSRFPAAEMSGLKAMVKGFESQNNGKVTVNSMPTTTFDKQLPTYLTAQNPPDVYTWYAGQATRDFADQGLLLDLSDVWKKSLTSFPAALKTLSTTADGKQVFIPTDYYWWGVYYKKSVFTKLGITPPTSWDEFLADAAKIKAAGVNPITAGLSDNAWLATAWFDYLDLRINGADFHLKLLSGKASFDSPEVRKVFAAFKQVLPYFDPSVLGTSYNQSVADFSNGKSAMYLTGAFMETAVPKGDRSDLGFFQFPIIDSSVPTAEEAPTDGFFASSKTTRPNLTKDFLAYAASPEAQTLLVNGAGGADGTMLAANPDAKQKLDGLAAQGKAMLEKASQVTQFFNRDAGDAYEAPADTAVTQFISQKGQGLDQILATWQASAAKIRAGK</sequence>
<comment type="caution">
    <text evidence="2">The sequence shown here is derived from an EMBL/GenBank/DDBJ whole genome shotgun (WGS) entry which is preliminary data.</text>
</comment>
<evidence type="ECO:0000313" key="2">
    <source>
        <dbReference type="EMBL" id="NEN06245.1"/>
    </source>
</evidence>
<dbReference type="PANTHER" id="PTHR43649:SF14">
    <property type="entry name" value="BLR3389 PROTEIN"/>
    <property type="match status" value="1"/>
</dbReference>
<proteinExistence type="predicted"/>
<dbReference type="InterPro" id="IPR050490">
    <property type="entry name" value="Bact_solute-bd_prot1"/>
</dbReference>
<dbReference type="Gene3D" id="3.40.190.10">
    <property type="entry name" value="Periplasmic binding protein-like II"/>
    <property type="match status" value="2"/>
</dbReference>
<dbReference type="Pfam" id="PF01547">
    <property type="entry name" value="SBP_bac_1"/>
    <property type="match status" value="1"/>
</dbReference>
<reference evidence="2 3" key="1">
    <citation type="journal article" date="2014" name="J. Microbiol.">
        <title>Diaminobutyricibacter tongyongensis gen. nov., sp. nov. and Homoserinibacter gongjuensis gen. nov., sp. nov. belong to the family Microbacteriaceae.</title>
        <authorList>
            <person name="Kim S.J."/>
            <person name="Ahn J.H."/>
            <person name="Weon H.Y."/>
            <person name="Hamada M."/>
            <person name="Suzuki K."/>
            <person name="Kwon S.W."/>
        </authorList>
    </citation>
    <scope>NUCLEOTIDE SEQUENCE [LARGE SCALE GENOMIC DNA]</scope>
    <source>
        <strain evidence="2 3">NBRC 108724</strain>
    </source>
</reference>
<gene>
    <name evidence="2" type="ORF">G3T36_10190</name>
</gene>
<dbReference type="PROSITE" id="PS51257">
    <property type="entry name" value="PROKAR_LIPOPROTEIN"/>
    <property type="match status" value="1"/>
</dbReference>
<feature type="signal peptide" evidence="1">
    <location>
        <begin position="1"/>
        <end position="23"/>
    </location>
</feature>
<dbReference type="PANTHER" id="PTHR43649">
    <property type="entry name" value="ARABINOSE-BINDING PROTEIN-RELATED"/>
    <property type="match status" value="1"/>
</dbReference>
<keyword evidence="3" id="KW-1185">Reference proteome</keyword>
<protein>
    <submittedName>
        <fullName evidence="2">Extracellular solute-binding protein</fullName>
    </submittedName>
</protein>
<accession>A0A6L9XYB9</accession>
<keyword evidence="1" id="KW-0732">Signal</keyword>